<evidence type="ECO:0000256" key="2">
    <source>
        <dbReference type="ARBA" id="ARBA00023315"/>
    </source>
</evidence>
<evidence type="ECO:0000256" key="1">
    <source>
        <dbReference type="ARBA" id="ARBA00022679"/>
    </source>
</evidence>
<dbReference type="InterPro" id="IPR051016">
    <property type="entry name" value="Diverse_Substrate_AcTransf"/>
</dbReference>
<dbReference type="InterPro" id="IPR000182">
    <property type="entry name" value="GNAT_dom"/>
</dbReference>
<dbReference type="RefSeq" id="WP_003451929.1">
    <property type="nucleotide sequence ID" value="NC_008261.1"/>
</dbReference>
<dbReference type="CDD" id="cd04301">
    <property type="entry name" value="NAT_SF"/>
    <property type="match status" value="1"/>
</dbReference>
<dbReference type="PANTHER" id="PTHR10545">
    <property type="entry name" value="DIAMINE N-ACETYLTRANSFERASE"/>
    <property type="match status" value="1"/>
</dbReference>
<protein>
    <submittedName>
        <fullName evidence="4">Acetyltransferase, GNAT family</fullName>
    </submittedName>
</protein>
<keyword evidence="1" id="KW-0808">Transferase</keyword>
<dbReference type="EMBL" id="CP000246">
    <property type="protein sequence ID" value="ABG82410.1"/>
    <property type="molecule type" value="Genomic_DNA"/>
</dbReference>
<dbReference type="SUPFAM" id="SSF55729">
    <property type="entry name" value="Acyl-CoA N-acyltransferases (Nat)"/>
    <property type="match status" value="1"/>
</dbReference>
<dbReference type="PROSITE" id="PS51186">
    <property type="entry name" value="GNAT"/>
    <property type="match status" value="1"/>
</dbReference>
<dbReference type="eggNOG" id="COG0456">
    <property type="taxonomic scope" value="Bacteria"/>
</dbReference>
<feature type="domain" description="N-acetyltransferase" evidence="3">
    <location>
        <begin position="18"/>
        <end position="159"/>
    </location>
</feature>
<proteinExistence type="predicted"/>
<keyword evidence="5" id="KW-1185">Reference proteome</keyword>
<evidence type="ECO:0000259" key="3">
    <source>
        <dbReference type="PROSITE" id="PS51186"/>
    </source>
</evidence>
<dbReference type="PANTHER" id="PTHR10545:SF29">
    <property type="entry name" value="GH14572P-RELATED"/>
    <property type="match status" value="1"/>
</dbReference>
<dbReference type="Gene3D" id="3.40.630.30">
    <property type="match status" value="1"/>
</dbReference>
<keyword evidence="2" id="KW-0012">Acyltransferase</keyword>
<name>A0A0H2YPZ5_CLOP1</name>
<accession>A0A0H2YPZ5</accession>
<dbReference type="PaxDb" id="195103-CPF_1085"/>
<reference evidence="4 5" key="1">
    <citation type="journal article" date="2006" name="Genome Res.">
        <title>Skewed genomic variability in strains of the toxigenic bacterial pathogen, Clostridium perfringens.</title>
        <authorList>
            <person name="Myers G.S."/>
            <person name="Rasko D.A."/>
            <person name="Cheung J.K."/>
            <person name="Ravel J."/>
            <person name="Seshadri R."/>
            <person name="Deboy R.T."/>
            <person name="Ren Q."/>
            <person name="Varga J."/>
            <person name="Awad M.M."/>
            <person name="Brinkac L.M."/>
            <person name="Daugherty S.C."/>
            <person name="Haft D.H."/>
            <person name="Dodson R.J."/>
            <person name="Madupu R."/>
            <person name="Nelson W.C."/>
            <person name="Rosovitz M.J."/>
            <person name="Sullivan S.A."/>
            <person name="Khouri H."/>
            <person name="Dimitrov G.I."/>
            <person name="Watkins K.L."/>
            <person name="Mulligan S."/>
            <person name="Benton J."/>
            <person name="Radune D."/>
            <person name="Fisher D.J."/>
            <person name="Atkins H.S."/>
            <person name="Hiscox T."/>
            <person name="Jost B.H."/>
            <person name="Billington S.J."/>
            <person name="Songer J.G."/>
            <person name="McClane B.A."/>
            <person name="Titball R.W."/>
            <person name="Rood J.I."/>
            <person name="Melville S.B."/>
            <person name="Paulsen I.T."/>
        </authorList>
    </citation>
    <scope>NUCLEOTIDE SEQUENCE [LARGE SCALE GENOMIC DNA]</scope>
    <source>
        <strain evidence="5">ATCC 13124 / DSM 756 / JCM 1290 / NCIMB 6125 / NCTC 8237 / S 107 / Type A</strain>
    </source>
</reference>
<sequence>MKYKIRFADKEDYKVINEIIREVHDLHVKNRPDVYNETDKPLSEEEFKEILEDDRYKMFLVQERESKEVVAFSLIQIVGPRNIPILTPVKTALIDTFCVKEKYRKRGIGKFLFQHIISFAKKEGVNTLQLVVWEFNKGAIKFYEALGMKKRNISMELAL</sequence>
<dbReference type="KEGG" id="cpf:CPF_1085"/>
<dbReference type="STRING" id="195103.CPF_1085"/>
<dbReference type="Pfam" id="PF00583">
    <property type="entry name" value="Acetyltransf_1"/>
    <property type="match status" value="1"/>
</dbReference>
<evidence type="ECO:0000313" key="5">
    <source>
        <dbReference type="Proteomes" id="UP000001823"/>
    </source>
</evidence>
<dbReference type="AlphaFoldDB" id="A0A0H2YPZ5"/>
<evidence type="ECO:0000313" key="4">
    <source>
        <dbReference type="EMBL" id="ABG82410.1"/>
    </source>
</evidence>
<organism evidence="4 5">
    <name type="scientific">Clostridium perfringens (strain ATCC 13124 / DSM 756 / JCM 1290 / NCIMB 6125 / NCTC 8237 / Type A)</name>
    <dbReference type="NCBI Taxonomy" id="195103"/>
    <lineage>
        <taxon>Bacteria</taxon>
        <taxon>Bacillati</taxon>
        <taxon>Bacillota</taxon>
        <taxon>Clostridia</taxon>
        <taxon>Eubacteriales</taxon>
        <taxon>Clostridiaceae</taxon>
        <taxon>Clostridium</taxon>
    </lineage>
</organism>
<dbReference type="Proteomes" id="UP000001823">
    <property type="component" value="Chromosome"/>
</dbReference>
<dbReference type="InterPro" id="IPR016181">
    <property type="entry name" value="Acyl_CoA_acyltransferase"/>
</dbReference>
<dbReference type="HOGENOM" id="CLU_013985_36_2_9"/>
<gene>
    <name evidence="4" type="ordered locus">CPF_1085</name>
</gene>
<dbReference type="GO" id="GO:0008080">
    <property type="term" value="F:N-acetyltransferase activity"/>
    <property type="evidence" value="ECO:0007669"/>
    <property type="project" value="UniProtKB-ARBA"/>
</dbReference>